<accession>A0A6J5L7Y0</accession>
<sequence>MSEDLTELYDADGRIKNSPKPVWSGKLSKEERHELYLQVKESLPRRRQFCDVTLLEQAVEIYERNNGIVG</sequence>
<dbReference type="EMBL" id="LR796237">
    <property type="protein sequence ID" value="CAB4130115.1"/>
    <property type="molecule type" value="Genomic_DNA"/>
</dbReference>
<reference evidence="1" key="1">
    <citation type="submission" date="2020-04" db="EMBL/GenBank/DDBJ databases">
        <authorList>
            <person name="Chiriac C."/>
            <person name="Salcher M."/>
            <person name="Ghai R."/>
            <person name="Kavagutti S V."/>
        </authorList>
    </citation>
    <scope>NUCLEOTIDE SEQUENCE</scope>
</reference>
<organism evidence="1">
    <name type="scientific">uncultured Caudovirales phage</name>
    <dbReference type="NCBI Taxonomy" id="2100421"/>
    <lineage>
        <taxon>Viruses</taxon>
        <taxon>Duplodnaviria</taxon>
        <taxon>Heunggongvirae</taxon>
        <taxon>Uroviricota</taxon>
        <taxon>Caudoviricetes</taxon>
        <taxon>Peduoviridae</taxon>
        <taxon>Maltschvirus</taxon>
        <taxon>Maltschvirus maltsch</taxon>
    </lineage>
</organism>
<gene>
    <name evidence="1" type="ORF">UFOVP116_277</name>
</gene>
<evidence type="ECO:0000313" key="1">
    <source>
        <dbReference type="EMBL" id="CAB4130115.1"/>
    </source>
</evidence>
<proteinExistence type="predicted"/>
<protein>
    <submittedName>
        <fullName evidence="1">Uncharacterized protein</fullName>
    </submittedName>
</protein>
<name>A0A6J5L7Y0_9CAUD</name>